<feature type="compositionally biased region" description="Basic and acidic residues" evidence="1">
    <location>
        <begin position="50"/>
        <end position="63"/>
    </location>
</feature>
<dbReference type="Proteomes" id="UP000032675">
    <property type="component" value="Unassembled WGS sequence"/>
</dbReference>
<sequence length="120" mass="12679">MGQAGALLYRKGMQAGTNALRFVSHRNSRDKGAGRRHGSPVGKGNGKRNAGRDGCRPRDKALPVRDGCNDPTEGECIYAVPGATGHGTHVVMHNDTKAATWPDRGAPVAVMDPHDMPVLA</sequence>
<organism evidence="2 3">
    <name type="scientific">Komagataeibacter europaeus NBRC 3261</name>
    <dbReference type="NCBI Taxonomy" id="1234669"/>
    <lineage>
        <taxon>Bacteria</taxon>
        <taxon>Pseudomonadati</taxon>
        <taxon>Pseudomonadota</taxon>
        <taxon>Alphaproteobacteria</taxon>
        <taxon>Acetobacterales</taxon>
        <taxon>Acetobacteraceae</taxon>
        <taxon>Komagataeibacter</taxon>
    </lineage>
</organism>
<name>A0A0D6PXV9_KOMEU</name>
<protein>
    <submittedName>
        <fullName evidence="2">Uncharacterized protein</fullName>
    </submittedName>
</protein>
<dbReference type="AlphaFoldDB" id="A0A0D6PXV9"/>
<reference evidence="2 3" key="1">
    <citation type="submission" date="2012-11" db="EMBL/GenBank/DDBJ databases">
        <title>Whole genome sequence of Gluconacetobacter europaeus NBRC3261.</title>
        <authorList>
            <person name="Azuma Y."/>
            <person name="Higashiura N."/>
            <person name="Hirakawa H."/>
            <person name="Matsushita K."/>
        </authorList>
    </citation>
    <scope>NUCLEOTIDE SEQUENCE [LARGE SCALE GENOMIC DNA]</scope>
    <source>
        <strain evidence="2 3">NBRC 3261</strain>
    </source>
</reference>
<feature type="region of interest" description="Disordered" evidence="1">
    <location>
        <begin position="25"/>
        <end position="70"/>
    </location>
</feature>
<evidence type="ECO:0000313" key="3">
    <source>
        <dbReference type="Proteomes" id="UP000032675"/>
    </source>
</evidence>
<evidence type="ECO:0000313" key="2">
    <source>
        <dbReference type="EMBL" id="GAN95605.1"/>
    </source>
</evidence>
<comment type="caution">
    <text evidence="2">The sequence shown here is derived from an EMBL/GenBank/DDBJ whole genome shotgun (WGS) entry which is preliminary data.</text>
</comment>
<evidence type="ECO:0000256" key="1">
    <source>
        <dbReference type="SAM" id="MobiDB-lite"/>
    </source>
</evidence>
<gene>
    <name evidence="2" type="ORF">Geu3261_0031_010</name>
</gene>
<dbReference type="EMBL" id="BANI01000031">
    <property type="protein sequence ID" value="GAN95605.1"/>
    <property type="molecule type" value="Genomic_DNA"/>
</dbReference>
<accession>A0A0D6PXV9</accession>
<proteinExistence type="predicted"/>